<comment type="caution">
    <text evidence="2">The sequence shown here is derived from an EMBL/GenBank/DDBJ whole genome shotgun (WGS) entry which is preliminary data.</text>
</comment>
<dbReference type="GO" id="GO:0005524">
    <property type="term" value="F:ATP binding"/>
    <property type="evidence" value="ECO:0007669"/>
    <property type="project" value="InterPro"/>
</dbReference>
<evidence type="ECO:0000259" key="1">
    <source>
        <dbReference type="Pfam" id="PF05190"/>
    </source>
</evidence>
<dbReference type="OrthoDB" id="6423086at2759"/>
<keyword evidence="3" id="KW-1185">Reference proteome</keyword>
<dbReference type="Pfam" id="PF05190">
    <property type="entry name" value="MutS_IV"/>
    <property type="match status" value="1"/>
</dbReference>
<dbReference type="Gene3D" id="1.10.1420.10">
    <property type="match status" value="1"/>
</dbReference>
<dbReference type="AlphaFoldDB" id="A0A8X6Q101"/>
<evidence type="ECO:0000313" key="2">
    <source>
        <dbReference type="EMBL" id="GFT95187.1"/>
    </source>
</evidence>
<evidence type="ECO:0000313" key="3">
    <source>
        <dbReference type="Proteomes" id="UP000887013"/>
    </source>
</evidence>
<dbReference type="InterPro" id="IPR007861">
    <property type="entry name" value="DNA_mismatch_repair_MutS_clamp"/>
</dbReference>
<gene>
    <name evidence="2" type="primary">Msh2</name>
    <name evidence="2" type="ORF">NPIL_421511</name>
</gene>
<dbReference type="InterPro" id="IPR036187">
    <property type="entry name" value="DNA_mismatch_repair_MutS_sf"/>
</dbReference>
<dbReference type="Proteomes" id="UP000887013">
    <property type="component" value="Unassembled WGS sequence"/>
</dbReference>
<dbReference type="GO" id="GO:0006298">
    <property type="term" value="P:mismatch repair"/>
    <property type="evidence" value="ECO:0007669"/>
    <property type="project" value="InterPro"/>
</dbReference>
<proteinExistence type="predicted"/>
<dbReference type="SUPFAM" id="SSF48334">
    <property type="entry name" value="DNA repair protein MutS, domain III"/>
    <property type="match status" value="1"/>
</dbReference>
<name>A0A8X6Q101_NEPPI</name>
<reference evidence="2" key="1">
    <citation type="submission" date="2020-08" db="EMBL/GenBank/DDBJ databases">
        <title>Multicomponent nature underlies the extraordinary mechanical properties of spider dragline silk.</title>
        <authorList>
            <person name="Kono N."/>
            <person name="Nakamura H."/>
            <person name="Mori M."/>
            <person name="Yoshida Y."/>
            <person name="Ohtoshi R."/>
            <person name="Malay A.D."/>
            <person name="Moran D.A.P."/>
            <person name="Tomita M."/>
            <person name="Numata K."/>
            <person name="Arakawa K."/>
        </authorList>
    </citation>
    <scope>NUCLEOTIDE SEQUENCE</scope>
</reference>
<accession>A0A8X6Q101</accession>
<sequence length="116" mass="13504">MEAEYVALTYAAGELLWILELSKNVKNDLRTYSIKLEFFEKIGFAFRLTLKEEHYARNKKGYITIDIQSSGVGFQTANLKENNERYCNLRKDYEEKQKKIVDQMVDVSGCEYVEGA</sequence>
<dbReference type="GO" id="GO:0030983">
    <property type="term" value="F:mismatched DNA binding"/>
    <property type="evidence" value="ECO:0007669"/>
    <property type="project" value="InterPro"/>
</dbReference>
<dbReference type="EMBL" id="BMAW01026054">
    <property type="protein sequence ID" value="GFT95187.1"/>
    <property type="molecule type" value="Genomic_DNA"/>
</dbReference>
<feature type="domain" description="DNA mismatch repair protein MutS clamp" evidence="1">
    <location>
        <begin position="17"/>
        <end position="91"/>
    </location>
</feature>
<organism evidence="2 3">
    <name type="scientific">Nephila pilipes</name>
    <name type="common">Giant wood spider</name>
    <name type="synonym">Nephila maculata</name>
    <dbReference type="NCBI Taxonomy" id="299642"/>
    <lineage>
        <taxon>Eukaryota</taxon>
        <taxon>Metazoa</taxon>
        <taxon>Ecdysozoa</taxon>
        <taxon>Arthropoda</taxon>
        <taxon>Chelicerata</taxon>
        <taxon>Arachnida</taxon>
        <taxon>Araneae</taxon>
        <taxon>Araneomorphae</taxon>
        <taxon>Entelegynae</taxon>
        <taxon>Araneoidea</taxon>
        <taxon>Nephilidae</taxon>
        <taxon>Nephila</taxon>
    </lineage>
</organism>
<protein>
    <submittedName>
        <fullName evidence="2">DNA mismatch repair protein Msh2</fullName>
    </submittedName>
</protein>